<reference evidence="2" key="1">
    <citation type="journal article" date="2023" name="G3 (Bethesda)">
        <title>Genome assembly and association tests identify interacting loci associated with vigor, precocity, and sex in interspecific pistachio rootstocks.</title>
        <authorList>
            <person name="Palmer W."/>
            <person name="Jacygrad E."/>
            <person name="Sagayaradj S."/>
            <person name="Cavanaugh K."/>
            <person name="Han R."/>
            <person name="Bertier L."/>
            <person name="Beede B."/>
            <person name="Kafkas S."/>
            <person name="Golino D."/>
            <person name="Preece J."/>
            <person name="Michelmore R."/>
        </authorList>
    </citation>
    <scope>NUCLEOTIDE SEQUENCE [LARGE SCALE GENOMIC DNA]</scope>
</reference>
<dbReference type="EMBL" id="CM047902">
    <property type="protein sequence ID" value="KAJ0094649.1"/>
    <property type="molecule type" value="Genomic_DNA"/>
</dbReference>
<comment type="caution">
    <text evidence="1">The sequence shown here is derived from an EMBL/GenBank/DDBJ whole genome shotgun (WGS) entry which is preliminary data.</text>
</comment>
<organism evidence="1 2">
    <name type="scientific">Pistacia atlantica</name>
    <dbReference type="NCBI Taxonomy" id="434234"/>
    <lineage>
        <taxon>Eukaryota</taxon>
        <taxon>Viridiplantae</taxon>
        <taxon>Streptophyta</taxon>
        <taxon>Embryophyta</taxon>
        <taxon>Tracheophyta</taxon>
        <taxon>Spermatophyta</taxon>
        <taxon>Magnoliopsida</taxon>
        <taxon>eudicotyledons</taxon>
        <taxon>Gunneridae</taxon>
        <taxon>Pentapetalae</taxon>
        <taxon>rosids</taxon>
        <taxon>malvids</taxon>
        <taxon>Sapindales</taxon>
        <taxon>Anacardiaceae</taxon>
        <taxon>Pistacia</taxon>
    </lineage>
</organism>
<name>A0ACC1B6V5_9ROSI</name>
<proteinExistence type="predicted"/>
<accession>A0ACC1B6V5</accession>
<evidence type="ECO:0000313" key="2">
    <source>
        <dbReference type="Proteomes" id="UP001164250"/>
    </source>
</evidence>
<keyword evidence="2" id="KW-1185">Reference proteome</keyword>
<gene>
    <name evidence="1" type="ORF">Patl1_14942</name>
</gene>
<evidence type="ECO:0000313" key="1">
    <source>
        <dbReference type="EMBL" id="KAJ0094649.1"/>
    </source>
</evidence>
<dbReference type="Proteomes" id="UP001164250">
    <property type="component" value="Chromosome 6"/>
</dbReference>
<protein>
    <submittedName>
        <fullName evidence="1">Uncharacterized protein</fullName>
    </submittedName>
</protein>
<sequence>MVLSFASPDANFNDYRRNLLANGLGITPPMGWNSWNHFSCNINENVIKQTADALVSTGLSKLGYTYVNIDDCWAEIYRNDKVWVNYCLRTQHFPSGIKALADYVHRKGLKLGIYSDAGYFTCSKSMPGSLGHEEEDAKTFASWGIDYLKYDNCNNDGTKPTLRYPIMTRALMNTRRPIFFSLCEWGDLHPALWGFKVGNSWRTTNDIADTWDSMMSRADMNEIFAELARPGGWNDPDMLEVGNGGMTKNEYIVHFSIWAISKAPLLLGCDVRNMTKDTKEVVANKEVIAVNQDSLGVQAKKVRSEGDQEIWAGPLSNYRVALLLVNRGPIRYSITANWDDIGIPEKSVVEARDLWEHMTLKTKFVGNLTATVESHGCKMKLVFLLLKLSALSFYLLNIVKMVNEETVEMDTLPLKALCLLVIVVGVSSSGSTMMEESKFKVLSSKFKYHNHAHRRNLLDNGLASTPAMGWNSWNHYWCSVNETIIKEAADAIVSSGLAKLGYKYVNIDDCWGEQDRDSKGNLVAKNTTFPSGIKALADYVHSKGLKLGIYSSAGTYTCSKQMPGSLGYEDQDAKAFASWGVDYLKYDNCYNDGTEPTVRYPAMTRALMNAGRPIYYSLCEWGDRHPATWGAIVGNSWRTTGDITDSWDSMVTRIDLNEAYAEYARPGGWNDPDMLEIGNGGMTKDEYIVHFSLWSISKAPLLLGCDLTSMTADTLEIIGNKEVIAINQDPLGIQAKKVRWMGDQEVWAAPISGYRFAVVLVNRGPWRYATTATWEDIGIPERTVIEARDLWEHKNLPTQFVGNITAMVPSHGCKMYLLNPVG</sequence>